<feature type="compositionally biased region" description="Basic and acidic residues" evidence="1">
    <location>
        <begin position="609"/>
        <end position="619"/>
    </location>
</feature>
<gene>
    <name evidence="2" type="ORF">SLAVMIC_00748</name>
</gene>
<feature type="compositionally biased region" description="Polar residues" evidence="1">
    <location>
        <begin position="1"/>
        <end position="19"/>
    </location>
</feature>
<evidence type="ECO:0000313" key="2">
    <source>
        <dbReference type="EMBL" id="CAG7581248.1"/>
    </source>
</evidence>
<sequence length="628" mass="72822">MPLSHFPNNWSTTGPSGSFKSKKLKTHLKKKKVDKNKTKIYTTQRLKKILHRIKGQSWIAQALLNGLIDNDNLIDQPANFIDISHSDPTKISYLGSKKINQIVKNISFKHGHTEPLEIRHIPSEHLFKAKGRVKIRFGAFVNKIFKGVEPKEVEKFASLMKAVMLEPNFTFQIVEGEDIRKYYHHSWHANHKGSLGVSCMRHDACANWFSMYTDNPINVKMLVMFDRSSMIKARTLLWTLGKENGLDEEFKFMDRVYTTNDDQVHHFFEWAKSNGYAFKEKQSWNTPYRFKNGNVEFEKKMKIKLPVSAAKYVKQNGGSGVPYLDTFKWLNIKTGTLYNYKPSKESDKRDIYTPVSTNGDIYGFNYLKEDTFHKEYWYEGEVRWVEYLEKEVCERYLQYSNVNNTYMLKSHSVYEPYINDNIFIAEYEKFNNRATIDQIIEKKKEQERIRLEKIKRAVMKTVPQFKLYMDSANSYLDGESTDIRPDYSSLEVGGSTLDGNVDTATGINLHGTQTSTGTGRLRWGVRDGFAPYEDNQTVTNINDGDENVPVEDGQNAGQDMDTLFDGIDMNNLSREDVRVLSEQLGNYFNEGVADSLERFEGIREQIIERRNQENQDRPNNDQAGDFNL</sequence>
<dbReference type="EMBL" id="OU342829">
    <property type="protein sequence ID" value="CAG7581248.1"/>
    <property type="molecule type" value="Genomic_DNA"/>
</dbReference>
<organism evidence="2">
    <name type="scientific">uncultured marine phage</name>
    <dbReference type="NCBI Taxonomy" id="707152"/>
    <lineage>
        <taxon>Viruses</taxon>
        <taxon>environmental samples</taxon>
    </lineage>
</organism>
<reference evidence="2" key="1">
    <citation type="submission" date="2021-06" db="EMBL/GenBank/DDBJ databases">
        <authorList>
            <person name="Gannon L."/>
            <person name="Redgwell R T."/>
            <person name="Michniewski S."/>
            <person name="Harrison D C."/>
            <person name="Millard A."/>
        </authorList>
    </citation>
    <scope>NUCLEOTIDE SEQUENCE</scope>
</reference>
<accession>A0A8D9FQH3</accession>
<feature type="region of interest" description="Disordered" evidence="1">
    <location>
        <begin position="1"/>
        <end position="28"/>
    </location>
</feature>
<protein>
    <submittedName>
        <fullName evidence="2">Uncharacterized protein</fullName>
    </submittedName>
</protein>
<name>A0A8D9FQH3_9VIRU</name>
<proteinExistence type="predicted"/>
<evidence type="ECO:0000256" key="1">
    <source>
        <dbReference type="SAM" id="MobiDB-lite"/>
    </source>
</evidence>
<feature type="region of interest" description="Disordered" evidence="1">
    <location>
        <begin position="609"/>
        <end position="628"/>
    </location>
</feature>